<keyword evidence="3" id="KW-1185">Reference proteome</keyword>
<feature type="region of interest" description="Disordered" evidence="1">
    <location>
        <begin position="136"/>
        <end position="159"/>
    </location>
</feature>
<accession>A0ABR9SG13</accession>
<dbReference type="Proteomes" id="UP000715965">
    <property type="component" value="Unassembled WGS sequence"/>
</dbReference>
<name>A0ABR9SG13_9BURK</name>
<organism evidence="2 3">
    <name type="scientific">Ramlibacter aquaticus</name>
    <dbReference type="NCBI Taxonomy" id="2780094"/>
    <lineage>
        <taxon>Bacteria</taxon>
        <taxon>Pseudomonadati</taxon>
        <taxon>Pseudomonadota</taxon>
        <taxon>Betaproteobacteria</taxon>
        <taxon>Burkholderiales</taxon>
        <taxon>Comamonadaceae</taxon>
        <taxon>Ramlibacter</taxon>
    </lineage>
</organism>
<dbReference type="EMBL" id="JADDOJ010000045">
    <property type="protein sequence ID" value="MBE7941286.1"/>
    <property type="molecule type" value="Genomic_DNA"/>
</dbReference>
<evidence type="ECO:0000256" key="1">
    <source>
        <dbReference type="SAM" id="MobiDB-lite"/>
    </source>
</evidence>
<reference evidence="2 3" key="1">
    <citation type="submission" date="2020-10" db="EMBL/GenBank/DDBJ databases">
        <title>Draft genome of Ramlibacter aquaticus LMG 30558.</title>
        <authorList>
            <person name="Props R."/>
        </authorList>
    </citation>
    <scope>NUCLEOTIDE SEQUENCE [LARGE SCALE GENOMIC DNA]</scope>
    <source>
        <strain evidence="2 3">LMG 30558</strain>
    </source>
</reference>
<evidence type="ECO:0008006" key="4">
    <source>
        <dbReference type="Google" id="ProtNLM"/>
    </source>
</evidence>
<comment type="caution">
    <text evidence="2">The sequence shown here is derived from an EMBL/GenBank/DDBJ whole genome shotgun (WGS) entry which is preliminary data.</text>
</comment>
<protein>
    <recommendedName>
        <fullName evidence="4">STAS domain-containing protein</fullName>
    </recommendedName>
</protein>
<evidence type="ECO:0000313" key="2">
    <source>
        <dbReference type="EMBL" id="MBE7941286.1"/>
    </source>
</evidence>
<gene>
    <name evidence="2" type="ORF">IM725_11960</name>
</gene>
<sequence length="159" mass="17054">MINLPASCFRLAAHRDDSLRTLMASVDAVAGVTSPEGRRRVLVDLRGLARAMPHTEAVILCHHIASVMVGSRVALLADEVVREGESVAKMLGGRLRWFSDPSAAITWLDSARLRNASLRAANAALAPILEAVTRPMTRRPSPETATAAATREAFSDSTL</sequence>
<proteinExistence type="predicted"/>
<feature type="compositionally biased region" description="Low complexity" evidence="1">
    <location>
        <begin position="138"/>
        <end position="152"/>
    </location>
</feature>
<dbReference type="RefSeq" id="WP_193780828.1">
    <property type="nucleotide sequence ID" value="NZ_JADDOJ010000045.1"/>
</dbReference>
<evidence type="ECO:0000313" key="3">
    <source>
        <dbReference type="Proteomes" id="UP000715965"/>
    </source>
</evidence>